<dbReference type="Pfam" id="PF04365">
    <property type="entry name" value="BrnT_toxin"/>
    <property type="match status" value="1"/>
</dbReference>
<evidence type="ECO:0000313" key="2">
    <source>
        <dbReference type="Proteomes" id="UP001564408"/>
    </source>
</evidence>
<evidence type="ECO:0000313" key="1">
    <source>
        <dbReference type="EMBL" id="MEY6433589.1"/>
    </source>
</evidence>
<reference evidence="1 2" key="1">
    <citation type="submission" date="2024-05" db="EMBL/GenBank/DDBJ databases">
        <title>Genome Sequence and Characterization of the New Strain Purple Sulfur Bacterium of Genus Thioalkalicoccus.</title>
        <authorList>
            <person name="Bryantseva I.A."/>
            <person name="Kyndt J.A."/>
            <person name="Imhoff J.F."/>
        </authorList>
    </citation>
    <scope>NUCLEOTIDE SEQUENCE [LARGE SCALE GENOMIC DNA]</scope>
    <source>
        <strain evidence="1 2">Um2</strain>
    </source>
</reference>
<dbReference type="Proteomes" id="UP001564408">
    <property type="component" value="Unassembled WGS sequence"/>
</dbReference>
<organism evidence="1 2">
    <name type="scientific">Thioalkalicoccus limnaeus</name>
    <dbReference type="NCBI Taxonomy" id="120681"/>
    <lineage>
        <taxon>Bacteria</taxon>
        <taxon>Pseudomonadati</taxon>
        <taxon>Pseudomonadota</taxon>
        <taxon>Gammaproteobacteria</taxon>
        <taxon>Chromatiales</taxon>
        <taxon>Chromatiaceae</taxon>
        <taxon>Thioalkalicoccus</taxon>
    </lineage>
</organism>
<gene>
    <name evidence="1" type="ORF">ABC977_14370</name>
</gene>
<name>A0ABV4BGE7_9GAMM</name>
<dbReference type="Gene3D" id="3.10.450.530">
    <property type="entry name" value="Ribonuclease toxin, BrnT, of type II toxin-antitoxin system"/>
    <property type="match status" value="1"/>
</dbReference>
<dbReference type="InterPro" id="IPR038573">
    <property type="entry name" value="BrnT_sf"/>
</dbReference>
<dbReference type="InterPro" id="IPR007460">
    <property type="entry name" value="BrnT_toxin"/>
</dbReference>
<comment type="caution">
    <text evidence="1">The sequence shown here is derived from an EMBL/GenBank/DDBJ whole genome shotgun (WGS) entry which is preliminary data.</text>
</comment>
<dbReference type="EMBL" id="JBDKXB010000024">
    <property type="protein sequence ID" value="MEY6433589.1"/>
    <property type="molecule type" value="Genomic_DNA"/>
</dbReference>
<sequence>MDFAEAEAVFDGPVFTMEDTREGYGEQRSRTLGLLAGRVVVLIWTEREAGPHLISLRYGDKRETQGFFMQLEP</sequence>
<proteinExistence type="predicted"/>
<protein>
    <submittedName>
        <fullName evidence="1">BrnT family toxin</fullName>
    </submittedName>
</protein>
<keyword evidence="2" id="KW-1185">Reference proteome</keyword>
<accession>A0ABV4BGE7</accession>